<comment type="caution">
    <text evidence="18">The sequence shown here is derived from an EMBL/GenBank/DDBJ whole genome shotgun (WGS) entry which is preliminary data.</text>
</comment>
<evidence type="ECO:0000313" key="18">
    <source>
        <dbReference type="EMBL" id="GGE42501.1"/>
    </source>
</evidence>
<dbReference type="SUPFAM" id="SSF102735">
    <property type="entry name" value="Trigger factor ribosome-binding domain"/>
    <property type="match status" value="1"/>
</dbReference>
<dbReference type="RefSeq" id="WP_188693476.1">
    <property type="nucleotide sequence ID" value="NZ_BMIR01000009.1"/>
</dbReference>
<evidence type="ECO:0000256" key="7">
    <source>
        <dbReference type="ARBA" id="ARBA00023186"/>
    </source>
</evidence>
<feature type="region of interest" description="Disordered" evidence="16">
    <location>
        <begin position="428"/>
        <end position="447"/>
    </location>
</feature>
<keyword evidence="9 12" id="KW-0131">Cell cycle</keyword>
<dbReference type="GO" id="GO:0051083">
    <property type="term" value="P:'de novo' cotranslational protein folding"/>
    <property type="evidence" value="ECO:0007669"/>
    <property type="project" value="TreeGrafter"/>
</dbReference>
<dbReference type="EC" id="5.2.1.8" evidence="3 12"/>
<evidence type="ECO:0000256" key="2">
    <source>
        <dbReference type="ARBA" id="ARBA00005464"/>
    </source>
</evidence>
<dbReference type="GO" id="GO:0043335">
    <property type="term" value="P:protein unfolding"/>
    <property type="evidence" value="ECO:0007669"/>
    <property type="project" value="TreeGrafter"/>
</dbReference>
<evidence type="ECO:0000256" key="11">
    <source>
        <dbReference type="ARBA" id="ARBA00029986"/>
    </source>
</evidence>
<feature type="coiled-coil region" evidence="15">
    <location>
        <begin position="257"/>
        <end position="291"/>
    </location>
</feature>
<dbReference type="Gene3D" id="3.30.70.1050">
    <property type="entry name" value="Trigger factor ribosome-binding domain"/>
    <property type="match status" value="1"/>
</dbReference>
<dbReference type="PANTHER" id="PTHR30560">
    <property type="entry name" value="TRIGGER FACTOR CHAPERONE AND PEPTIDYL-PROLYL CIS/TRANS ISOMERASE"/>
    <property type="match status" value="1"/>
</dbReference>
<dbReference type="PIRSF" id="PIRSF003095">
    <property type="entry name" value="Trigger_factor"/>
    <property type="match status" value="1"/>
</dbReference>
<dbReference type="AlphaFoldDB" id="A0A8J2VPR1"/>
<dbReference type="GO" id="GO:0043022">
    <property type="term" value="F:ribosome binding"/>
    <property type="evidence" value="ECO:0007669"/>
    <property type="project" value="TreeGrafter"/>
</dbReference>
<dbReference type="InterPro" id="IPR036611">
    <property type="entry name" value="Trigger_fac_ribosome-bd_sf"/>
</dbReference>
<evidence type="ECO:0000256" key="4">
    <source>
        <dbReference type="ARBA" id="ARBA00016902"/>
    </source>
</evidence>
<evidence type="ECO:0000256" key="14">
    <source>
        <dbReference type="RuleBase" id="RU003914"/>
    </source>
</evidence>
<evidence type="ECO:0000259" key="17">
    <source>
        <dbReference type="PROSITE" id="PS50059"/>
    </source>
</evidence>
<dbReference type="HAMAP" id="MF_00303">
    <property type="entry name" value="Trigger_factor_Tig"/>
    <property type="match status" value="1"/>
</dbReference>
<keyword evidence="6 12" id="KW-0697">Rotamase</keyword>
<evidence type="ECO:0000256" key="13">
    <source>
        <dbReference type="PROSITE-ProRule" id="PRU00277"/>
    </source>
</evidence>
<keyword evidence="15" id="KW-0175">Coiled coil</keyword>
<comment type="domain">
    <text evidence="12">Consists of 3 domains; the N-terminus binds the ribosome, the middle domain has PPIase activity, while the C-terminus has intrinsic chaperone activity on its own.</text>
</comment>
<dbReference type="InterPro" id="IPR001179">
    <property type="entry name" value="PPIase_FKBP_dom"/>
</dbReference>
<evidence type="ECO:0000256" key="15">
    <source>
        <dbReference type="SAM" id="Coils"/>
    </source>
</evidence>
<evidence type="ECO:0000256" key="8">
    <source>
        <dbReference type="ARBA" id="ARBA00023235"/>
    </source>
</evidence>
<comment type="similarity">
    <text evidence="2 12 14">Belongs to the FKBP-type PPIase family. Tig subfamily.</text>
</comment>
<keyword evidence="12" id="KW-0963">Cytoplasm</keyword>
<comment type="function">
    <text evidence="10 12">Involved in protein export. Acts as a chaperone by maintaining the newly synthesized protein in an open conformation. Functions as a peptidyl-prolyl cis-trans isomerase.</text>
</comment>
<reference evidence="18" key="2">
    <citation type="submission" date="2020-09" db="EMBL/GenBank/DDBJ databases">
        <authorList>
            <person name="Sun Q."/>
            <person name="Zhou Y."/>
        </authorList>
    </citation>
    <scope>NUCLEOTIDE SEQUENCE</scope>
    <source>
        <strain evidence="18">CGMCC 1.15371</strain>
    </source>
</reference>
<dbReference type="GO" id="GO:0051301">
    <property type="term" value="P:cell division"/>
    <property type="evidence" value="ECO:0007669"/>
    <property type="project" value="UniProtKB-KW"/>
</dbReference>
<evidence type="ECO:0000256" key="9">
    <source>
        <dbReference type="ARBA" id="ARBA00023306"/>
    </source>
</evidence>
<evidence type="ECO:0000256" key="10">
    <source>
        <dbReference type="ARBA" id="ARBA00024849"/>
    </source>
</evidence>
<evidence type="ECO:0000256" key="1">
    <source>
        <dbReference type="ARBA" id="ARBA00000971"/>
    </source>
</evidence>
<keyword evidence="7 12" id="KW-0143">Chaperone</keyword>
<dbReference type="GO" id="GO:0005737">
    <property type="term" value="C:cytoplasm"/>
    <property type="evidence" value="ECO:0007669"/>
    <property type="project" value="UniProtKB-SubCell"/>
</dbReference>
<dbReference type="GO" id="GO:0015031">
    <property type="term" value="P:protein transport"/>
    <property type="evidence" value="ECO:0007669"/>
    <property type="project" value="UniProtKB-UniRule"/>
</dbReference>
<dbReference type="GO" id="GO:0044183">
    <property type="term" value="F:protein folding chaperone"/>
    <property type="evidence" value="ECO:0007669"/>
    <property type="project" value="TreeGrafter"/>
</dbReference>
<dbReference type="Pfam" id="PF05698">
    <property type="entry name" value="Trigger_C"/>
    <property type="match status" value="1"/>
</dbReference>
<accession>A0A8J2VPR1</accession>
<dbReference type="InterPro" id="IPR046357">
    <property type="entry name" value="PPIase_dom_sf"/>
</dbReference>
<comment type="catalytic activity">
    <reaction evidence="1 12 13">
        <text>[protein]-peptidylproline (omega=180) = [protein]-peptidylproline (omega=0)</text>
        <dbReference type="Rhea" id="RHEA:16237"/>
        <dbReference type="Rhea" id="RHEA-COMP:10747"/>
        <dbReference type="Rhea" id="RHEA-COMP:10748"/>
        <dbReference type="ChEBI" id="CHEBI:83833"/>
        <dbReference type="ChEBI" id="CHEBI:83834"/>
        <dbReference type="EC" id="5.2.1.8"/>
    </reaction>
</comment>
<keyword evidence="5 12" id="KW-0132">Cell division</keyword>
<gene>
    <name evidence="12 18" type="primary">tig</name>
    <name evidence="18" type="ORF">GCM10011391_21610</name>
</gene>
<evidence type="ECO:0000313" key="19">
    <source>
        <dbReference type="Proteomes" id="UP000628775"/>
    </source>
</evidence>
<dbReference type="Gene3D" id="1.10.3120.10">
    <property type="entry name" value="Trigger factor, C-terminal domain"/>
    <property type="match status" value="1"/>
</dbReference>
<dbReference type="SUPFAM" id="SSF109998">
    <property type="entry name" value="Triger factor/SurA peptide-binding domain-like"/>
    <property type="match status" value="1"/>
</dbReference>
<feature type="domain" description="PPIase FKBP-type" evidence="17">
    <location>
        <begin position="165"/>
        <end position="247"/>
    </location>
</feature>
<dbReference type="SUPFAM" id="SSF54534">
    <property type="entry name" value="FKBP-like"/>
    <property type="match status" value="1"/>
</dbReference>
<proteinExistence type="inferred from homology"/>
<evidence type="ECO:0000256" key="12">
    <source>
        <dbReference type="HAMAP-Rule" id="MF_00303"/>
    </source>
</evidence>
<evidence type="ECO:0000256" key="16">
    <source>
        <dbReference type="SAM" id="MobiDB-lite"/>
    </source>
</evidence>
<evidence type="ECO:0000256" key="5">
    <source>
        <dbReference type="ARBA" id="ARBA00022618"/>
    </source>
</evidence>
<feature type="coiled-coil region" evidence="15">
    <location>
        <begin position="130"/>
        <end position="157"/>
    </location>
</feature>
<dbReference type="Pfam" id="PF05697">
    <property type="entry name" value="Trigger_N"/>
    <property type="match status" value="1"/>
</dbReference>
<dbReference type="InterPro" id="IPR008880">
    <property type="entry name" value="Trigger_fac_C"/>
</dbReference>
<dbReference type="Proteomes" id="UP000628775">
    <property type="component" value="Unassembled WGS sequence"/>
</dbReference>
<organism evidence="18 19">
    <name type="scientific">Pullulanibacillus camelliae</name>
    <dbReference type="NCBI Taxonomy" id="1707096"/>
    <lineage>
        <taxon>Bacteria</taxon>
        <taxon>Bacillati</taxon>
        <taxon>Bacillota</taxon>
        <taxon>Bacilli</taxon>
        <taxon>Bacillales</taxon>
        <taxon>Sporolactobacillaceae</taxon>
        <taxon>Pullulanibacillus</taxon>
    </lineage>
</organism>
<evidence type="ECO:0000256" key="3">
    <source>
        <dbReference type="ARBA" id="ARBA00013194"/>
    </source>
</evidence>
<dbReference type="InterPro" id="IPR008881">
    <property type="entry name" value="Trigger_fac_ribosome-bd_bac"/>
</dbReference>
<dbReference type="FunFam" id="3.10.50.40:FF:000001">
    <property type="entry name" value="Trigger factor"/>
    <property type="match status" value="1"/>
</dbReference>
<keyword evidence="19" id="KW-1185">Reference proteome</keyword>
<name>A0A8J2VPR1_9BACL</name>
<dbReference type="PROSITE" id="PS50059">
    <property type="entry name" value="FKBP_PPIASE"/>
    <property type="match status" value="1"/>
</dbReference>
<comment type="subcellular location">
    <subcellularLocation>
        <location evidence="12">Cytoplasm</location>
    </subcellularLocation>
    <text evidence="12">About half TF is bound to the ribosome near the polypeptide exit tunnel while the other half is free in the cytoplasm.</text>
</comment>
<dbReference type="InterPro" id="IPR027304">
    <property type="entry name" value="Trigger_fact/SurA_dom_sf"/>
</dbReference>
<dbReference type="Pfam" id="PF00254">
    <property type="entry name" value="FKBP_C"/>
    <property type="match status" value="1"/>
</dbReference>
<keyword evidence="8 12" id="KW-0413">Isomerase</keyword>
<dbReference type="Gene3D" id="3.10.50.40">
    <property type="match status" value="1"/>
</dbReference>
<dbReference type="PANTHER" id="PTHR30560:SF3">
    <property type="entry name" value="TRIGGER FACTOR-LIKE PROTEIN TIG, CHLOROPLASTIC"/>
    <property type="match status" value="1"/>
</dbReference>
<dbReference type="EMBL" id="BMIR01000009">
    <property type="protein sequence ID" value="GGE42501.1"/>
    <property type="molecule type" value="Genomic_DNA"/>
</dbReference>
<feature type="compositionally biased region" description="Acidic residues" evidence="16">
    <location>
        <begin position="438"/>
        <end position="447"/>
    </location>
</feature>
<protein>
    <recommendedName>
        <fullName evidence="4 12">Trigger factor</fullName>
        <shortName evidence="12">TF</shortName>
        <ecNumber evidence="3 12">5.2.1.8</ecNumber>
    </recommendedName>
    <alternativeName>
        <fullName evidence="11 12">PPIase</fullName>
    </alternativeName>
</protein>
<reference evidence="18" key="1">
    <citation type="journal article" date="2014" name="Int. J. Syst. Evol. Microbiol.">
        <title>Complete genome sequence of Corynebacterium casei LMG S-19264T (=DSM 44701T), isolated from a smear-ripened cheese.</title>
        <authorList>
            <consortium name="US DOE Joint Genome Institute (JGI-PGF)"/>
            <person name="Walter F."/>
            <person name="Albersmeier A."/>
            <person name="Kalinowski J."/>
            <person name="Ruckert C."/>
        </authorList>
    </citation>
    <scope>NUCLEOTIDE SEQUENCE</scope>
    <source>
        <strain evidence="18">CGMCC 1.15371</strain>
    </source>
</reference>
<evidence type="ECO:0000256" key="6">
    <source>
        <dbReference type="ARBA" id="ARBA00023110"/>
    </source>
</evidence>
<sequence length="447" mass="50244">MDVKAHWEKKEGNQGTLTFEVDADSFNKALDQAFKKVVKQVNVPGFRKGKVPRMIFEQRFGVESLYQDAVDIVLPEAYSKAVEETAIEPVDQPNVDIEKIEKGSALVFKAEVTVKPEVQLGDYKGLEVEEQDTEVTAEEVDAQITQLQERYAELAVKEDGAIEEGDTAVIDFEGFVDGEAFEGGKAENYSLEIGSNSFIPGFEEQLIGLKAGEEKDINVTFPEEYHAEDLKGKEATFKVKVHEIKVKQLPELDDEFAKDVDEEVETFAELKEKFEKQLKEQKEQNATNTARDAVVEQAAKNATIDVPEAMITSEQDRMVREFEQQIQSQGMTMEMYYQFSGTDENGLREQMKENAEARVRANLTLEAVAEAENIEVSDEEVEEEIQNMADTYKIDVEQVKQMLALQGGDEAIKGDLKVRKAVDFLVDNSKSVPKSEENTEDSEAEAE</sequence>
<dbReference type="NCBIfam" id="TIGR00115">
    <property type="entry name" value="tig"/>
    <property type="match status" value="1"/>
</dbReference>
<dbReference type="GO" id="GO:0003755">
    <property type="term" value="F:peptidyl-prolyl cis-trans isomerase activity"/>
    <property type="evidence" value="ECO:0007669"/>
    <property type="project" value="UniProtKB-UniRule"/>
</dbReference>
<dbReference type="InterPro" id="IPR005215">
    <property type="entry name" value="Trig_fac"/>
</dbReference>
<dbReference type="InterPro" id="IPR037041">
    <property type="entry name" value="Trigger_fac_C_sf"/>
</dbReference>